<dbReference type="SUPFAM" id="SSF46894">
    <property type="entry name" value="C-terminal effector domain of the bipartite response regulators"/>
    <property type="match status" value="1"/>
</dbReference>
<dbReference type="SUPFAM" id="SSF52540">
    <property type="entry name" value="P-loop containing nucleoside triphosphate hydrolases"/>
    <property type="match status" value="1"/>
</dbReference>
<keyword evidence="4" id="KW-0804">Transcription</keyword>
<dbReference type="Pfam" id="PF13191">
    <property type="entry name" value="AAA_16"/>
    <property type="match status" value="1"/>
</dbReference>
<sequence>MTEAHGVMIRLAGSFTVERNGVPYPRGAVGGKARALLKLLAAERGAVLAADRIAEELWPCGGPKQPVQNVATLVSRLRGMLGTGIVTGGRTGYRLGGAPGVLVDLDLAAELVAEAEGCLAAGEPALAGAAAGRAVELLHDGLVLGGEPDARWVAAARDEGGDNGGAIRLGGAPGVLVDLDLAAELVAEAEGCLAAGEPALAGAAAGRAVELLHDGLVLGGEPDARWVAAARDEAAGLVRRARHAAARSGLRTADPARARRAAEAAVRADPFDEVAYRLLMRAHAAAGEPAKALLAYERLRSRLVAELGTDPAAETRAVHLAVLREQPTTGTRPVPQEEPIVSTRAVPQEEPTAGTRVASQAVLREQPSAGTRAVQRGEPTTGTRAALRRKPAAGTRAALREGRPAGARAVSWGDGLVGRAGELASISGAWGRAVSGCTGVLLIAGEAGIGKSRLAAEAERMAGATGGAVLRARCHEIERALFLQPFVDALRPRVTHLAGDVLRGLTGDWASALESLVRGRTMERRYAYEAVTAFLRALAAREPVLLVLEDLHAAGAATVELVHYLARRVSGVRLLVVATALAGEAGVVEGLCGVVEVVRPGPLSAGAVLELAGDGELAEEVYRRTGGQPQLVAALLADSGMGGGERQVTADGLVVASESVAGGPMAGGPMAGGAIAGGPIAGGAVSEEVRAIVLGRLRGLGEPVMRVLRAASVVRGPFDPGLLGEVLGLPPQEVAGRCERALGRGLLVVRGCAYEFADALTRHVLYATTPAPTRAVYERRVTGEEAQGQILASASNTAASLSTGSTHIR</sequence>
<keyword evidence="3" id="KW-0238">DNA-binding</keyword>
<dbReference type="SUPFAM" id="SSF48452">
    <property type="entry name" value="TPR-like"/>
    <property type="match status" value="1"/>
</dbReference>
<dbReference type="GO" id="GO:0000160">
    <property type="term" value="P:phosphorelay signal transduction system"/>
    <property type="evidence" value="ECO:0007669"/>
    <property type="project" value="InterPro"/>
</dbReference>
<evidence type="ECO:0000256" key="1">
    <source>
        <dbReference type="ARBA" id="ARBA00005820"/>
    </source>
</evidence>
<organism evidence="8">
    <name type="scientific">Nonomuraea gerenzanensis</name>
    <dbReference type="NCBI Taxonomy" id="93944"/>
    <lineage>
        <taxon>Bacteria</taxon>
        <taxon>Bacillati</taxon>
        <taxon>Actinomycetota</taxon>
        <taxon>Actinomycetes</taxon>
        <taxon>Streptosporangiales</taxon>
        <taxon>Streptosporangiaceae</taxon>
        <taxon>Nonomuraea</taxon>
    </lineage>
</organism>
<feature type="domain" description="OmpR/PhoB-type" evidence="6">
    <location>
        <begin position="21"/>
        <end position="95"/>
    </location>
</feature>
<dbReference type="InterPro" id="IPR041664">
    <property type="entry name" value="AAA_16"/>
</dbReference>
<evidence type="ECO:0000256" key="5">
    <source>
        <dbReference type="SAM" id="MobiDB-lite"/>
    </source>
</evidence>
<dbReference type="Gene3D" id="1.25.40.10">
    <property type="entry name" value="Tetratricopeptide repeat domain"/>
    <property type="match status" value="1"/>
</dbReference>
<dbReference type="GO" id="GO:0003677">
    <property type="term" value="F:DNA binding"/>
    <property type="evidence" value="ECO:0007669"/>
    <property type="project" value="UniProtKB-KW"/>
</dbReference>
<dbReference type="InterPro" id="IPR051677">
    <property type="entry name" value="AfsR-DnrI-RedD_regulator"/>
</dbReference>
<protein>
    <submittedName>
        <fullName evidence="8">Transcriptional regulator</fullName>
    </submittedName>
</protein>
<dbReference type="InterPro" id="IPR005158">
    <property type="entry name" value="BTAD"/>
</dbReference>
<dbReference type="SMART" id="SM00862">
    <property type="entry name" value="Trans_reg_C"/>
    <property type="match status" value="1"/>
</dbReference>
<dbReference type="InterPro" id="IPR011990">
    <property type="entry name" value="TPR-like_helical_dom_sf"/>
</dbReference>
<evidence type="ECO:0000259" key="7">
    <source>
        <dbReference type="SMART" id="SM01043"/>
    </source>
</evidence>
<gene>
    <name evidence="8" type="ORF">BN4615_P8223</name>
</gene>
<evidence type="ECO:0000256" key="4">
    <source>
        <dbReference type="ARBA" id="ARBA00023163"/>
    </source>
</evidence>
<feature type="domain" description="Bacterial transcriptional activator" evidence="7">
    <location>
        <begin position="177"/>
        <end position="323"/>
    </location>
</feature>
<proteinExistence type="inferred from homology"/>
<feature type="region of interest" description="Disordered" evidence="5">
    <location>
        <begin position="366"/>
        <end position="402"/>
    </location>
</feature>
<dbReference type="InterPro" id="IPR027417">
    <property type="entry name" value="P-loop_NTPase"/>
</dbReference>
<dbReference type="EMBL" id="LT559118">
    <property type="protein sequence ID" value="SBO98707.1"/>
    <property type="molecule type" value="Genomic_DNA"/>
</dbReference>
<evidence type="ECO:0000256" key="2">
    <source>
        <dbReference type="ARBA" id="ARBA00023015"/>
    </source>
</evidence>
<dbReference type="Gene3D" id="1.10.10.10">
    <property type="entry name" value="Winged helix-like DNA-binding domain superfamily/Winged helix DNA-binding domain"/>
    <property type="match status" value="1"/>
</dbReference>
<dbReference type="PANTHER" id="PTHR35807:SF1">
    <property type="entry name" value="TRANSCRIPTIONAL REGULATOR REDD"/>
    <property type="match status" value="1"/>
</dbReference>
<accession>A0A1M4EID5</accession>
<dbReference type="Pfam" id="PF03704">
    <property type="entry name" value="BTAD"/>
    <property type="match status" value="1"/>
</dbReference>
<evidence type="ECO:0000259" key="6">
    <source>
        <dbReference type="SMART" id="SM00862"/>
    </source>
</evidence>
<dbReference type="InterPro" id="IPR001867">
    <property type="entry name" value="OmpR/PhoB-type_DNA-bd"/>
</dbReference>
<dbReference type="AlphaFoldDB" id="A0A1M4EID5"/>
<dbReference type="GO" id="GO:0006355">
    <property type="term" value="P:regulation of DNA-templated transcription"/>
    <property type="evidence" value="ECO:0007669"/>
    <property type="project" value="InterPro"/>
</dbReference>
<name>A0A1M4EID5_9ACTN</name>
<dbReference type="InterPro" id="IPR016032">
    <property type="entry name" value="Sig_transdc_resp-reg_C-effctor"/>
</dbReference>
<dbReference type="InterPro" id="IPR036388">
    <property type="entry name" value="WH-like_DNA-bd_sf"/>
</dbReference>
<dbReference type="SMART" id="SM01043">
    <property type="entry name" value="BTAD"/>
    <property type="match status" value="1"/>
</dbReference>
<comment type="similarity">
    <text evidence="1">Belongs to the AfsR/DnrI/RedD regulatory family.</text>
</comment>
<evidence type="ECO:0000256" key="3">
    <source>
        <dbReference type="ARBA" id="ARBA00023125"/>
    </source>
</evidence>
<evidence type="ECO:0000313" key="8">
    <source>
        <dbReference type="EMBL" id="SBO98707.1"/>
    </source>
</evidence>
<reference evidence="8" key="1">
    <citation type="submission" date="2016-04" db="EMBL/GenBank/DDBJ databases">
        <authorList>
            <person name="Evans L.H."/>
            <person name="Alamgir A."/>
            <person name="Owens N."/>
            <person name="Weber N.D."/>
            <person name="Virtaneva K."/>
            <person name="Barbian K."/>
            <person name="Babar A."/>
            <person name="Rosenke K."/>
        </authorList>
    </citation>
    <scope>NUCLEOTIDE SEQUENCE</scope>
    <source>
        <strain evidence="8">Nono1</strain>
    </source>
</reference>
<dbReference type="PANTHER" id="PTHR35807">
    <property type="entry name" value="TRANSCRIPTIONAL REGULATOR REDD-RELATED"/>
    <property type="match status" value="1"/>
</dbReference>
<keyword evidence="2" id="KW-0805">Transcription regulation</keyword>
<dbReference type="RefSeq" id="WP_311132035.1">
    <property type="nucleotide sequence ID" value="NZ_LT559118.1"/>
</dbReference>